<keyword evidence="1" id="KW-0732">Signal</keyword>
<sequence>MALKYFVLTIAILALVTSISHASDPSPLGVITIANAVFGSDPPINDDVLAKAFQIDKKVVDYLQSQFCTSKYSVLQQLLADHCSFSYKTRLRSIFI</sequence>
<dbReference type="InterPro" id="IPR011051">
    <property type="entry name" value="RmlC_Cupin_sf"/>
</dbReference>
<protein>
    <submittedName>
        <fullName evidence="2">Uncharacterized protein</fullName>
    </submittedName>
</protein>
<name>A0ABS8UX23_DATST</name>
<dbReference type="Gene3D" id="2.60.120.10">
    <property type="entry name" value="Jelly Rolls"/>
    <property type="match status" value="1"/>
</dbReference>
<evidence type="ECO:0000313" key="3">
    <source>
        <dbReference type="Proteomes" id="UP000823775"/>
    </source>
</evidence>
<dbReference type="EMBL" id="JACEIK010002889">
    <property type="protein sequence ID" value="MCD9639318.1"/>
    <property type="molecule type" value="Genomic_DNA"/>
</dbReference>
<dbReference type="InterPro" id="IPR014710">
    <property type="entry name" value="RmlC-like_jellyroll"/>
</dbReference>
<dbReference type="SUPFAM" id="SSF51182">
    <property type="entry name" value="RmlC-like cupins"/>
    <property type="match status" value="1"/>
</dbReference>
<reference evidence="2 3" key="1">
    <citation type="journal article" date="2021" name="BMC Genomics">
        <title>Datura genome reveals duplications of psychoactive alkaloid biosynthetic genes and high mutation rate following tissue culture.</title>
        <authorList>
            <person name="Rajewski A."/>
            <person name="Carter-House D."/>
            <person name="Stajich J."/>
            <person name="Litt A."/>
        </authorList>
    </citation>
    <scope>NUCLEOTIDE SEQUENCE [LARGE SCALE GENOMIC DNA]</scope>
    <source>
        <strain evidence="2">AR-01</strain>
    </source>
</reference>
<evidence type="ECO:0000256" key="1">
    <source>
        <dbReference type="SAM" id="SignalP"/>
    </source>
</evidence>
<feature type="signal peptide" evidence="1">
    <location>
        <begin position="1"/>
        <end position="22"/>
    </location>
</feature>
<organism evidence="2 3">
    <name type="scientific">Datura stramonium</name>
    <name type="common">Jimsonweed</name>
    <name type="synonym">Common thornapple</name>
    <dbReference type="NCBI Taxonomy" id="4076"/>
    <lineage>
        <taxon>Eukaryota</taxon>
        <taxon>Viridiplantae</taxon>
        <taxon>Streptophyta</taxon>
        <taxon>Embryophyta</taxon>
        <taxon>Tracheophyta</taxon>
        <taxon>Spermatophyta</taxon>
        <taxon>Magnoliopsida</taxon>
        <taxon>eudicotyledons</taxon>
        <taxon>Gunneridae</taxon>
        <taxon>Pentapetalae</taxon>
        <taxon>asterids</taxon>
        <taxon>lamiids</taxon>
        <taxon>Solanales</taxon>
        <taxon>Solanaceae</taxon>
        <taxon>Solanoideae</taxon>
        <taxon>Datureae</taxon>
        <taxon>Datura</taxon>
    </lineage>
</organism>
<keyword evidence="3" id="KW-1185">Reference proteome</keyword>
<gene>
    <name evidence="2" type="ORF">HAX54_023748</name>
</gene>
<proteinExistence type="predicted"/>
<comment type="caution">
    <text evidence="2">The sequence shown here is derived from an EMBL/GenBank/DDBJ whole genome shotgun (WGS) entry which is preliminary data.</text>
</comment>
<accession>A0ABS8UX23</accession>
<dbReference type="Proteomes" id="UP000823775">
    <property type="component" value="Unassembled WGS sequence"/>
</dbReference>
<evidence type="ECO:0000313" key="2">
    <source>
        <dbReference type="EMBL" id="MCD9639318.1"/>
    </source>
</evidence>
<feature type="chain" id="PRO_5045129830" evidence="1">
    <location>
        <begin position="23"/>
        <end position="96"/>
    </location>
</feature>